<organism evidence="2">
    <name type="scientific">marine metagenome</name>
    <dbReference type="NCBI Taxonomy" id="408172"/>
    <lineage>
        <taxon>unclassified sequences</taxon>
        <taxon>metagenomes</taxon>
        <taxon>ecological metagenomes</taxon>
    </lineage>
</organism>
<dbReference type="Pfam" id="PF02617">
    <property type="entry name" value="ClpS"/>
    <property type="match status" value="1"/>
</dbReference>
<dbReference type="GO" id="GO:0006508">
    <property type="term" value="P:proteolysis"/>
    <property type="evidence" value="ECO:0007669"/>
    <property type="project" value="InterPro"/>
</dbReference>
<dbReference type="InterPro" id="IPR014719">
    <property type="entry name" value="Ribosomal_bL12_C/ClpS-like"/>
</dbReference>
<proteinExistence type="inferred from homology"/>
<evidence type="ECO:0000313" key="2">
    <source>
        <dbReference type="EMBL" id="SVE12408.1"/>
    </source>
</evidence>
<accession>A0A383AZ36</accession>
<sequence length="82" mass="9376">MKVRVIFHNDDFTSKEFVVWALMTFFHKNEIDATSIMSEVHTKGKAVAGIYEYQIAETKIHETITAAQEQEFPLKLTGEQVG</sequence>
<dbReference type="Gene3D" id="3.30.1390.10">
    <property type="match status" value="1"/>
</dbReference>
<protein>
    <recommendedName>
        <fullName evidence="1">Adaptor protein ClpS core domain-containing protein</fullName>
    </recommendedName>
</protein>
<evidence type="ECO:0000259" key="1">
    <source>
        <dbReference type="Pfam" id="PF02617"/>
    </source>
</evidence>
<dbReference type="InterPro" id="IPR022935">
    <property type="entry name" value="ClpS"/>
</dbReference>
<gene>
    <name evidence="2" type="ORF">METZ01_LOCUS465262</name>
</gene>
<name>A0A383AZ36_9ZZZZ</name>
<reference evidence="2" key="1">
    <citation type="submission" date="2018-05" db="EMBL/GenBank/DDBJ databases">
        <authorList>
            <person name="Lanie J.A."/>
            <person name="Ng W.-L."/>
            <person name="Kazmierczak K.M."/>
            <person name="Andrzejewski T.M."/>
            <person name="Davidsen T.M."/>
            <person name="Wayne K.J."/>
            <person name="Tettelin H."/>
            <person name="Glass J.I."/>
            <person name="Rusch D."/>
            <person name="Podicherti R."/>
            <person name="Tsui H.-C.T."/>
            <person name="Winkler M.E."/>
        </authorList>
    </citation>
    <scope>NUCLEOTIDE SEQUENCE</scope>
</reference>
<dbReference type="InterPro" id="IPR003769">
    <property type="entry name" value="ClpS_core"/>
</dbReference>
<dbReference type="EMBL" id="UINC01195715">
    <property type="protein sequence ID" value="SVE12408.1"/>
    <property type="molecule type" value="Genomic_DNA"/>
</dbReference>
<dbReference type="SUPFAM" id="SSF54736">
    <property type="entry name" value="ClpS-like"/>
    <property type="match status" value="1"/>
</dbReference>
<feature type="domain" description="Adaptor protein ClpS core" evidence="1">
    <location>
        <begin position="3"/>
        <end position="77"/>
    </location>
</feature>
<dbReference type="AlphaFoldDB" id="A0A383AZ36"/>
<dbReference type="GO" id="GO:0030163">
    <property type="term" value="P:protein catabolic process"/>
    <property type="evidence" value="ECO:0007669"/>
    <property type="project" value="InterPro"/>
</dbReference>
<dbReference type="HAMAP" id="MF_00302">
    <property type="entry name" value="ClpS"/>
    <property type="match status" value="1"/>
</dbReference>